<evidence type="ECO:0000256" key="2">
    <source>
        <dbReference type="ARBA" id="ARBA00006311"/>
    </source>
</evidence>
<sequence length="202" mass="21457">MTSSEAGEVCEISGRPSAIVRIAYHQSSVMCGTHGPTRAASANVANGNAGAYEMVCVRRLSGLPVFVSVSSTFRNGYTAVRDSHESVASIFGHVEDGMRAGLSFVSPINDKIASALKEPLKAVDNVVCVGLDFVEEKVPSVKLPPHQIYTNVKDSIRNIFTSALDILTLLFGGQKDQIKDAPVASETAKEEVRKAASGMAKM</sequence>
<dbReference type="PANTHER" id="PTHR14024:SF49">
    <property type="entry name" value="LIPID STORAGE DROPLETS SURFACE-BINDING PROTEIN 1"/>
    <property type="match status" value="1"/>
</dbReference>
<evidence type="ECO:0008006" key="6">
    <source>
        <dbReference type="Google" id="ProtNLM"/>
    </source>
</evidence>
<comment type="similarity">
    <text evidence="2">Belongs to the perilipin family.</text>
</comment>
<dbReference type="GO" id="GO:0005829">
    <property type="term" value="C:cytosol"/>
    <property type="evidence" value="ECO:0007669"/>
    <property type="project" value="TreeGrafter"/>
</dbReference>
<accession>A0A3L8E4A4</accession>
<dbReference type="OrthoDB" id="376826at2759"/>
<dbReference type="AlphaFoldDB" id="A0A3L8E4A4"/>
<dbReference type="GO" id="GO:0019915">
    <property type="term" value="P:lipid storage"/>
    <property type="evidence" value="ECO:0007669"/>
    <property type="project" value="TreeGrafter"/>
</dbReference>
<dbReference type="InterPro" id="IPR004279">
    <property type="entry name" value="Perilipin"/>
</dbReference>
<protein>
    <recommendedName>
        <fullName evidence="6">Perilipin-1</fullName>
    </recommendedName>
</protein>
<dbReference type="Proteomes" id="UP000279307">
    <property type="component" value="Chromosome 1"/>
</dbReference>
<organism evidence="4 5">
    <name type="scientific">Ooceraea biroi</name>
    <name type="common">Clonal raider ant</name>
    <name type="synonym">Cerapachys biroi</name>
    <dbReference type="NCBI Taxonomy" id="2015173"/>
    <lineage>
        <taxon>Eukaryota</taxon>
        <taxon>Metazoa</taxon>
        <taxon>Ecdysozoa</taxon>
        <taxon>Arthropoda</taxon>
        <taxon>Hexapoda</taxon>
        <taxon>Insecta</taxon>
        <taxon>Pterygota</taxon>
        <taxon>Neoptera</taxon>
        <taxon>Endopterygota</taxon>
        <taxon>Hymenoptera</taxon>
        <taxon>Apocrita</taxon>
        <taxon>Aculeata</taxon>
        <taxon>Formicoidea</taxon>
        <taxon>Formicidae</taxon>
        <taxon>Dorylinae</taxon>
        <taxon>Ooceraea</taxon>
    </lineage>
</organism>
<dbReference type="Pfam" id="PF03036">
    <property type="entry name" value="Perilipin"/>
    <property type="match status" value="1"/>
</dbReference>
<comment type="subcellular location">
    <subcellularLocation>
        <location evidence="1">Lipid droplet</location>
    </subcellularLocation>
</comment>
<evidence type="ECO:0000256" key="1">
    <source>
        <dbReference type="ARBA" id="ARBA00004502"/>
    </source>
</evidence>
<evidence type="ECO:0000313" key="5">
    <source>
        <dbReference type="Proteomes" id="UP000279307"/>
    </source>
</evidence>
<dbReference type="GO" id="GO:0010890">
    <property type="term" value="P:positive regulation of triglyceride storage"/>
    <property type="evidence" value="ECO:0007669"/>
    <property type="project" value="TreeGrafter"/>
</dbReference>
<dbReference type="PANTHER" id="PTHR14024">
    <property type="entry name" value="PERILIPIN"/>
    <property type="match status" value="1"/>
</dbReference>
<evidence type="ECO:0000313" key="4">
    <source>
        <dbReference type="EMBL" id="RLU27069.1"/>
    </source>
</evidence>
<gene>
    <name evidence="4" type="ORF">DMN91_000868</name>
</gene>
<keyword evidence="3" id="KW-0551">Lipid droplet</keyword>
<reference evidence="4 5" key="1">
    <citation type="journal article" date="2018" name="Genome Res.">
        <title>The genomic architecture and molecular evolution of ant odorant receptors.</title>
        <authorList>
            <person name="McKenzie S.K."/>
            <person name="Kronauer D.J.C."/>
        </authorList>
    </citation>
    <scope>NUCLEOTIDE SEQUENCE [LARGE SCALE GENOMIC DNA]</scope>
    <source>
        <strain evidence="4">Clonal line C1</strain>
    </source>
</reference>
<dbReference type="GO" id="GO:0005811">
    <property type="term" value="C:lipid droplet"/>
    <property type="evidence" value="ECO:0007669"/>
    <property type="project" value="UniProtKB-SubCell"/>
</dbReference>
<evidence type="ECO:0000256" key="3">
    <source>
        <dbReference type="ARBA" id="ARBA00022677"/>
    </source>
</evidence>
<name>A0A3L8E4A4_OOCBI</name>
<comment type="caution">
    <text evidence="4">The sequence shown here is derived from an EMBL/GenBank/DDBJ whole genome shotgun (WGS) entry which is preliminary data.</text>
</comment>
<proteinExistence type="inferred from homology"/>
<dbReference type="EMBL" id="QOIP01000001">
    <property type="protein sequence ID" value="RLU27069.1"/>
    <property type="molecule type" value="Genomic_DNA"/>
</dbReference>